<dbReference type="AlphaFoldDB" id="A0A2W1BJC7"/>
<proteinExistence type="predicted"/>
<gene>
    <name evidence="2" type="primary">HaOG210533</name>
    <name evidence="2" type="ORF">B5X24_HaOG210533</name>
</gene>
<sequence>MRPNGPECTPPCRRAQPSPRTASTPKRTLAQPTVNTDAAGEYLALSSLSLSIYFSVNVLTEEEFDYQFDRRPFDAKYFGIQKIYVPVGD</sequence>
<reference evidence="2 3" key="1">
    <citation type="journal article" date="2017" name="BMC Biol.">
        <title>Genomic innovations, transcriptional plasticity and gene loss underlying the evolution and divergence of two highly polyphagous and invasive Helicoverpa pest species.</title>
        <authorList>
            <person name="Pearce S.L."/>
            <person name="Clarke D.F."/>
            <person name="East P.D."/>
            <person name="Elfekih S."/>
            <person name="Gordon K.H."/>
            <person name="Jermiin L.S."/>
            <person name="McGaughran A."/>
            <person name="Oakeshott J.G."/>
            <person name="Papanikolaou A."/>
            <person name="Perera O.P."/>
            <person name="Rane R.V."/>
            <person name="Richards S."/>
            <person name="Tay W.T."/>
            <person name="Walsh T.K."/>
            <person name="Anderson A."/>
            <person name="Anderson C.J."/>
            <person name="Asgari S."/>
            <person name="Board P.G."/>
            <person name="Bretschneider A."/>
            <person name="Campbell P.M."/>
            <person name="Chertemps T."/>
            <person name="Christeller J.T."/>
            <person name="Coppin C.W."/>
            <person name="Downes S.J."/>
            <person name="Duan G."/>
            <person name="Farnsworth C.A."/>
            <person name="Good R.T."/>
            <person name="Han L.B."/>
            <person name="Han Y.C."/>
            <person name="Hatje K."/>
            <person name="Horne I."/>
            <person name="Huang Y.P."/>
            <person name="Hughes D.S."/>
            <person name="Jacquin-Joly E."/>
            <person name="James W."/>
            <person name="Jhangiani S."/>
            <person name="Kollmar M."/>
            <person name="Kuwar S.S."/>
            <person name="Li S."/>
            <person name="Liu N.Y."/>
            <person name="Maibeche M.T."/>
            <person name="Miller J.R."/>
            <person name="Montagne N."/>
            <person name="Perry T."/>
            <person name="Qu J."/>
            <person name="Song S.V."/>
            <person name="Sutton G.G."/>
            <person name="Vogel H."/>
            <person name="Walenz B.P."/>
            <person name="Xu W."/>
            <person name="Zhang H.J."/>
            <person name="Zou Z."/>
            <person name="Batterham P."/>
            <person name="Edwards O.R."/>
            <person name="Feyereisen R."/>
            <person name="Gibbs R.A."/>
            <person name="Heckel D.G."/>
            <person name="McGrath A."/>
            <person name="Robin C."/>
            <person name="Scherer S.E."/>
            <person name="Worley K.C."/>
            <person name="Wu Y.D."/>
        </authorList>
    </citation>
    <scope>NUCLEOTIDE SEQUENCE [LARGE SCALE GENOMIC DNA]</scope>
    <source>
        <strain evidence="2">Harm_GR_Male_#8</strain>
        <tissue evidence="2">Whole organism</tissue>
    </source>
</reference>
<name>A0A2W1BJC7_HELAM</name>
<evidence type="ECO:0000313" key="3">
    <source>
        <dbReference type="Proteomes" id="UP000249218"/>
    </source>
</evidence>
<protein>
    <submittedName>
        <fullName evidence="2">Uncharacterized protein</fullName>
    </submittedName>
</protein>
<keyword evidence="3" id="KW-1185">Reference proteome</keyword>
<evidence type="ECO:0000313" key="2">
    <source>
        <dbReference type="EMBL" id="PZC72840.1"/>
    </source>
</evidence>
<organism evidence="2 3">
    <name type="scientific">Helicoverpa armigera</name>
    <name type="common">Cotton bollworm</name>
    <name type="synonym">Heliothis armigera</name>
    <dbReference type="NCBI Taxonomy" id="29058"/>
    <lineage>
        <taxon>Eukaryota</taxon>
        <taxon>Metazoa</taxon>
        <taxon>Ecdysozoa</taxon>
        <taxon>Arthropoda</taxon>
        <taxon>Hexapoda</taxon>
        <taxon>Insecta</taxon>
        <taxon>Pterygota</taxon>
        <taxon>Neoptera</taxon>
        <taxon>Endopterygota</taxon>
        <taxon>Lepidoptera</taxon>
        <taxon>Glossata</taxon>
        <taxon>Ditrysia</taxon>
        <taxon>Noctuoidea</taxon>
        <taxon>Noctuidae</taxon>
        <taxon>Heliothinae</taxon>
        <taxon>Helicoverpa</taxon>
    </lineage>
</organism>
<feature type="compositionally biased region" description="Polar residues" evidence="1">
    <location>
        <begin position="18"/>
        <end position="33"/>
    </location>
</feature>
<dbReference type="Proteomes" id="UP000249218">
    <property type="component" value="Unassembled WGS sequence"/>
</dbReference>
<accession>A0A2W1BJC7</accession>
<dbReference type="OrthoDB" id="28894at2759"/>
<feature type="region of interest" description="Disordered" evidence="1">
    <location>
        <begin position="1"/>
        <end position="33"/>
    </location>
</feature>
<dbReference type="EMBL" id="KZ150151">
    <property type="protein sequence ID" value="PZC72840.1"/>
    <property type="molecule type" value="Genomic_DNA"/>
</dbReference>
<evidence type="ECO:0000256" key="1">
    <source>
        <dbReference type="SAM" id="MobiDB-lite"/>
    </source>
</evidence>